<dbReference type="RefSeq" id="WP_377287915.1">
    <property type="nucleotide sequence ID" value="NZ_JBHSBM010000017.1"/>
</dbReference>
<feature type="transmembrane region" description="Helical" evidence="1">
    <location>
        <begin position="6"/>
        <end position="26"/>
    </location>
</feature>
<keyword evidence="1" id="KW-0472">Membrane</keyword>
<sequence length="84" mass="9680">MEDLWGIFGIIFAFIAFFTLLALMWAKATRQKQVPGYTDPIRALELTGRVRQLKVRGREEEAVRLVEDELAMPADQARSWVRSV</sequence>
<dbReference type="EMBL" id="JBHSBM010000017">
    <property type="protein sequence ID" value="MFC4059542.1"/>
    <property type="molecule type" value="Genomic_DNA"/>
</dbReference>
<evidence type="ECO:0000256" key="1">
    <source>
        <dbReference type="SAM" id="Phobius"/>
    </source>
</evidence>
<protein>
    <submittedName>
        <fullName evidence="2">Uncharacterized protein</fullName>
    </submittedName>
</protein>
<accession>A0ABV8I5R3</accession>
<name>A0ABV8I5R3_9ACTN</name>
<comment type="caution">
    <text evidence="2">The sequence shown here is derived from an EMBL/GenBank/DDBJ whole genome shotgun (WGS) entry which is preliminary data.</text>
</comment>
<organism evidence="2 3">
    <name type="scientific">Planomonospora corallina</name>
    <dbReference type="NCBI Taxonomy" id="1806052"/>
    <lineage>
        <taxon>Bacteria</taxon>
        <taxon>Bacillati</taxon>
        <taxon>Actinomycetota</taxon>
        <taxon>Actinomycetes</taxon>
        <taxon>Streptosporangiales</taxon>
        <taxon>Streptosporangiaceae</taxon>
        <taxon>Planomonospora</taxon>
    </lineage>
</organism>
<dbReference type="Proteomes" id="UP001595850">
    <property type="component" value="Unassembled WGS sequence"/>
</dbReference>
<evidence type="ECO:0000313" key="3">
    <source>
        <dbReference type="Proteomes" id="UP001595850"/>
    </source>
</evidence>
<reference evidence="3" key="1">
    <citation type="journal article" date="2019" name="Int. J. Syst. Evol. Microbiol.">
        <title>The Global Catalogue of Microorganisms (GCM) 10K type strain sequencing project: providing services to taxonomists for standard genome sequencing and annotation.</title>
        <authorList>
            <consortium name="The Broad Institute Genomics Platform"/>
            <consortium name="The Broad Institute Genome Sequencing Center for Infectious Disease"/>
            <person name="Wu L."/>
            <person name="Ma J."/>
        </authorList>
    </citation>
    <scope>NUCLEOTIDE SEQUENCE [LARGE SCALE GENOMIC DNA]</scope>
    <source>
        <strain evidence="3">TBRC 4489</strain>
    </source>
</reference>
<gene>
    <name evidence="2" type="ORF">ACFOWE_14660</name>
</gene>
<evidence type="ECO:0000313" key="2">
    <source>
        <dbReference type="EMBL" id="MFC4059542.1"/>
    </source>
</evidence>
<keyword evidence="3" id="KW-1185">Reference proteome</keyword>
<proteinExistence type="predicted"/>
<keyword evidence="1" id="KW-1133">Transmembrane helix</keyword>
<keyword evidence="1" id="KW-0812">Transmembrane</keyword>